<dbReference type="AlphaFoldDB" id="W4FRT5"/>
<name>W4FRT5_APHAT</name>
<dbReference type="RefSeq" id="XP_009840278.1">
    <property type="nucleotide sequence ID" value="XM_009841976.1"/>
</dbReference>
<reference evidence="2" key="1">
    <citation type="submission" date="2013-12" db="EMBL/GenBank/DDBJ databases">
        <title>The Genome Sequence of Aphanomyces astaci APO3.</title>
        <authorList>
            <consortium name="The Broad Institute Genomics Platform"/>
            <person name="Russ C."/>
            <person name="Tyler B."/>
            <person name="van West P."/>
            <person name="Dieguez-Uribeondo J."/>
            <person name="Young S.K."/>
            <person name="Zeng Q."/>
            <person name="Gargeya S."/>
            <person name="Fitzgerald M."/>
            <person name="Abouelleil A."/>
            <person name="Alvarado L."/>
            <person name="Chapman S.B."/>
            <person name="Gainer-Dewar J."/>
            <person name="Goldberg J."/>
            <person name="Griggs A."/>
            <person name="Gujja S."/>
            <person name="Hansen M."/>
            <person name="Howarth C."/>
            <person name="Imamovic A."/>
            <person name="Ireland A."/>
            <person name="Larimer J."/>
            <person name="McCowan C."/>
            <person name="Murphy C."/>
            <person name="Pearson M."/>
            <person name="Poon T.W."/>
            <person name="Priest M."/>
            <person name="Roberts A."/>
            <person name="Saif S."/>
            <person name="Shea T."/>
            <person name="Sykes S."/>
            <person name="Wortman J."/>
            <person name="Nusbaum C."/>
            <person name="Birren B."/>
        </authorList>
    </citation>
    <scope>NUCLEOTIDE SEQUENCE [LARGE SCALE GENOMIC DNA]</scope>
    <source>
        <strain evidence="2">APO3</strain>
    </source>
</reference>
<gene>
    <name evidence="2" type="ORF">H257_14215</name>
</gene>
<dbReference type="VEuPathDB" id="FungiDB:H257_14215"/>
<accession>W4FRT5</accession>
<protein>
    <recommendedName>
        <fullName evidence="1">WRKY19-like zinc finger domain-containing protein</fullName>
    </recommendedName>
</protein>
<feature type="domain" description="WRKY19-like zinc finger" evidence="1">
    <location>
        <begin position="179"/>
        <end position="202"/>
    </location>
</feature>
<proteinExistence type="predicted"/>
<evidence type="ECO:0000259" key="1">
    <source>
        <dbReference type="Pfam" id="PF24906"/>
    </source>
</evidence>
<dbReference type="InterPro" id="IPR056866">
    <property type="entry name" value="Znf_WRKY19"/>
</dbReference>
<organism evidence="2">
    <name type="scientific">Aphanomyces astaci</name>
    <name type="common">Crayfish plague agent</name>
    <dbReference type="NCBI Taxonomy" id="112090"/>
    <lineage>
        <taxon>Eukaryota</taxon>
        <taxon>Sar</taxon>
        <taxon>Stramenopiles</taxon>
        <taxon>Oomycota</taxon>
        <taxon>Saprolegniomycetes</taxon>
        <taxon>Saprolegniales</taxon>
        <taxon>Verrucalvaceae</taxon>
        <taxon>Aphanomyces</taxon>
    </lineage>
</organism>
<sequence length="206" mass="22147">MDLAWLDDVLPTPTSYDCPIMGDMLGYCDGIELFDSGDTFLSELSMNMDTPVNPSLPPAHAIAIPLNPPPFHIAFDAPIPALYSIQSAIEIDLTDEEMRFFRDLHMPPPVPPSAFQSRSALKKVCSVDKCRRLARTKGVCSRHGAQKNACRTAPSSGGLCMNSHTAMVGPVQPYATHQGDRCSAVGCTKGVVSNGSCRKHGGLCRA</sequence>
<dbReference type="GeneID" id="20816211"/>
<evidence type="ECO:0000313" key="2">
    <source>
        <dbReference type="EMBL" id="ETV70182.1"/>
    </source>
</evidence>
<dbReference type="OrthoDB" id="77038at2759"/>
<dbReference type="Pfam" id="PF24906">
    <property type="entry name" value="Zf_WRKY19"/>
    <property type="match status" value="1"/>
</dbReference>
<dbReference type="EMBL" id="KI913168">
    <property type="protein sequence ID" value="ETV70182.1"/>
    <property type="molecule type" value="Genomic_DNA"/>
</dbReference>